<dbReference type="InterPro" id="IPR036249">
    <property type="entry name" value="Thioredoxin-like_sf"/>
</dbReference>
<dbReference type="RefSeq" id="WP_126141234.1">
    <property type="nucleotide sequence ID" value="NZ_RXHU01000027.1"/>
</dbReference>
<evidence type="ECO:0000313" key="2">
    <source>
        <dbReference type="EMBL" id="RTE09739.1"/>
    </source>
</evidence>
<dbReference type="CDD" id="cd03024">
    <property type="entry name" value="DsbA_FrnE"/>
    <property type="match status" value="1"/>
</dbReference>
<dbReference type="PANTHER" id="PTHR13887:SF41">
    <property type="entry name" value="THIOREDOXIN SUPERFAMILY PROTEIN"/>
    <property type="match status" value="1"/>
</dbReference>
<keyword evidence="3" id="KW-1185">Reference proteome</keyword>
<gene>
    <name evidence="2" type="ORF">EJQ19_10870</name>
</gene>
<dbReference type="AlphaFoldDB" id="A0A3S0BM92"/>
<dbReference type="Pfam" id="PF01323">
    <property type="entry name" value="DSBA"/>
    <property type="match status" value="1"/>
</dbReference>
<dbReference type="PANTHER" id="PTHR13887">
    <property type="entry name" value="GLUTATHIONE S-TRANSFERASE KAPPA"/>
    <property type="match status" value="1"/>
</dbReference>
<evidence type="ECO:0000313" key="3">
    <source>
        <dbReference type="Proteomes" id="UP000276128"/>
    </source>
</evidence>
<dbReference type="OrthoDB" id="9799122at2"/>
<feature type="domain" description="DSBA-like thioredoxin" evidence="1">
    <location>
        <begin position="3"/>
        <end position="203"/>
    </location>
</feature>
<dbReference type="SUPFAM" id="SSF52833">
    <property type="entry name" value="Thioredoxin-like"/>
    <property type="match status" value="1"/>
</dbReference>
<dbReference type="Proteomes" id="UP000276128">
    <property type="component" value="Unassembled WGS sequence"/>
</dbReference>
<organism evidence="2 3">
    <name type="scientific">Paenibacillus whitsoniae</name>
    <dbReference type="NCBI Taxonomy" id="2496558"/>
    <lineage>
        <taxon>Bacteria</taxon>
        <taxon>Bacillati</taxon>
        <taxon>Bacillota</taxon>
        <taxon>Bacilli</taxon>
        <taxon>Bacillales</taxon>
        <taxon>Paenibacillaceae</taxon>
        <taxon>Paenibacillus</taxon>
    </lineage>
</organism>
<dbReference type="GO" id="GO:0016491">
    <property type="term" value="F:oxidoreductase activity"/>
    <property type="evidence" value="ECO:0007669"/>
    <property type="project" value="InterPro"/>
</dbReference>
<accession>A0A3S0BM92</accession>
<evidence type="ECO:0000259" key="1">
    <source>
        <dbReference type="Pfam" id="PF01323"/>
    </source>
</evidence>
<dbReference type="InterPro" id="IPR001853">
    <property type="entry name" value="DSBA-like_thioredoxin_dom"/>
</dbReference>
<protein>
    <submittedName>
        <fullName evidence="2">DsbA family oxidoreductase</fullName>
    </submittedName>
</protein>
<reference evidence="2 3" key="1">
    <citation type="submission" date="2018-12" db="EMBL/GenBank/DDBJ databases">
        <title>Bacillus ochoae sp. nov., Paenibacillus whitsoniae sp. nov., Paenibacillus spiritus sp. nov. Isolated from the Mars Exploration Rover during spacecraft assembly.</title>
        <authorList>
            <person name="Seuylemezian A."/>
            <person name="Vaishampayan P."/>
        </authorList>
    </citation>
    <scope>NUCLEOTIDE SEQUENCE [LARGE SCALE GENOMIC DNA]</scope>
    <source>
        <strain evidence="2 3">MER 54</strain>
    </source>
</reference>
<comment type="caution">
    <text evidence="2">The sequence shown here is derived from an EMBL/GenBank/DDBJ whole genome shotgun (WGS) entry which is preliminary data.</text>
</comment>
<dbReference type="Gene3D" id="3.40.30.10">
    <property type="entry name" value="Glutaredoxin"/>
    <property type="match status" value="1"/>
</dbReference>
<name>A0A3S0BM92_9BACL</name>
<proteinExistence type="predicted"/>
<dbReference type="EMBL" id="RXHU01000027">
    <property type="protein sequence ID" value="RTE09739.1"/>
    <property type="molecule type" value="Genomic_DNA"/>
</dbReference>
<sequence length="211" mass="23527">MLIEIFQDVVCPWCRIGKKNLMDALEQFTDEPVEVRYRAFQLDPSTPPEGVPFQEMMRTKFRAGQEQLDGMFQQVTQAGRAAGLHFDFAKVGFMPNTLMAHQLIAIAPQDIKRELVDALFKANFEDGRDVGNIDVLLDTAASLGMEREATAARLDAKAGLEEVEDDLDFARQAGVTGVPFFVINQKYALTGAQPTNTFLQALKQIRAEQEA</sequence>